<comment type="caution">
    <text evidence="1">The sequence shown here is derived from an EMBL/GenBank/DDBJ whole genome shotgun (WGS) entry which is preliminary data.</text>
</comment>
<dbReference type="Proteomes" id="UP000554520">
    <property type="component" value="Unassembled WGS sequence"/>
</dbReference>
<dbReference type="AlphaFoldDB" id="A0A839U897"/>
<proteinExistence type="predicted"/>
<sequence>MTGALIDPWELSVIRRMDQAVLAVINKTGKPEANEGQATPADVQEAKLRIRGAAANRRVVERNKG</sequence>
<dbReference type="RefSeq" id="WP_183661363.1">
    <property type="nucleotide sequence ID" value="NZ_JACHXN010000003.1"/>
</dbReference>
<dbReference type="EMBL" id="JACHXN010000003">
    <property type="protein sequence ID" value="MBB3144941.1"/>
    <property type="molecule type" value="Genomic_DNA"/>
</dbReference>
<keyword evidence="2" id="KW-1185">Reference proteome</keyword>
<organism evidence="1 2">
    <name type="scientific">Phyllobacterium trifolii</name>
    <dbReference type="NCBI Taxonomy" id="300193"/>
    <lineage>
        <taxon>Bacteria</taxon>
        <taxon>Pseudomonadati</taxon>
        <taxon>Pseudomonadota</taxon>
        <taxon>Alphaproteobacteria</taxon>
        <taxon>Hyphomicrobiales</taxon>
        <taxon>Phyllobacteriaceae</taxon>
        <taxon>Phyllobacterium</taxon>
    </lineage>
</organism>
<name>A0A839U897_9HYPH</name>
<accession>A0A839U897</accession>
<gene>
    <name evidence="1" type="ORF">FHS21_001342</name>
</gene>
<evidence type="ECO:0000313" key="1">
    <source>
        <dbReference type="EMBL" id="MBB3144941.1"/>
    </source>
</evidence>
<evidence type="ECO:0000313" key="2">
    <source>
        <dbReference type="Proteomes" id="UP000554520"/>
    </source>
</evidence>
<protein>
    <submittedName>
        <fullName evidence="1">Uncharacterized protein</fullName>
    </submittedName>
</protein>
<reference evidence="1 2" key="1">
    <citation type="submission" date="2020-08" db="EMBL/GenBank/DDBJ databases">
        <title>Genomic Encyclopedia of Type Strains, Phase III (KMG-III): the genomes of soil and plant-associated and newly described type strains.</title>
        <authorList>
            <person name="Whitman W."/>
        </authorList>
    </citation>
    <scope>NUCLEOTIDE SEQUENCE [LARGE SCALE GENOMIC DNA]</scope>
    <source>
        <strain evidence="1 2">CECT 7015</strain>
    </source>
</reference>